<evidence type="ECO:0000259" key="3">
    <source>
        <dbReference type="Pfam" id="PF09976"/>
    </source>
</evidence>
<dbReference type="InterPro" id="IPR018704">
    <property type="entry name" value="SecYEG/CpoB_TPR"/>
</dbReference>
<feature type="region of interest" description="Disordered" evidence="1">
    <location>
        <begin position="214"/>
        <end position="276"/>
    </location>
</feature>
<accession>A0ABS6RYA4</accession>
<dbReference type="InterPro" id="IPR011990">
    <property type="entry name" value="TPR-like_helical_dom_sf"/>
</dbReference>
<dbReference type="RefSeq" id="WP_218252257.1">
    <property type="nucleotide sequence ID" value="NZ_JABXWD010000129.1"/>
</dbReference>
<organism evidence="4 5">
    <name type="scientific">Candidatus Magnetobacterium casense</name>
    <dbReference type="NCBI Taxonomy" id="1455061"/>
    <lineage>
        <taxon>Bacteria</taxon>
        <taxon>Pseudomonadati</taxon>
        <taxon>Nitrospirota</taxon>
        <taxon>Thermodesulfovibrionia</taxon>
        <taxon>Thermodesulfovibrionales</taxon>
        <taxon>Candidatus Magnetobacteriaceae</taxon>
        <taxon>Candidatus Magnetobacterium</taxon>
    </lineage>
</organism>
<keyword evidence="2" id="KW-0472">Membrane</keyword>
<gene>
    <name evidence="4" type="ORF">HWQ67_08500</name>
</gene>
<dbReference type="Gene3D" id="1.25.40.10">
    <property type="entry name" value="Tetratricopeptide repeat domain"/>
    <property type="match status" value="1"/>
</dbReference>
<feature type="transmembrane region" description="Helical" evidence="2">
    <location>
        <begin position="37"/>
        <end position="58"/>
    </location>
</feature>
<keyword evidence="2" id="KW-0812">Transmembrane</keyword>
<evidence type="ECO:0000256" key="1">
    <source>
        <dbReference type="SAM" id="MobiDB-lite"/>
    </source>
</evidence>
<feature type="domain" description="Ancillary SecYEG translocon subunit/Cell division coordinator CpoB TPR" evidence="3">
    <location>
        <begin position="41"/>
        <end position="208"/>
    </location>
</feature>
<protein>
    <submittedName>
        <fullName evidence="4">Tetratricopeptide repeat protein</fullName>
    </submittedName>
</protein>
<proteinExistence type="predicted"/>
<dbReference type="Proteomes" id="UP001196980">
    <property type="component" value="Unassembled WGS sequence"/>
</dbReference>
<feature type="compositionally biased region" description="Polar residues" evidence="1">
    <location>
        <begin position="228"/>
        <end position="239"/>
    </location>
</feature>
<keyword evidence="2" id="KW-1133">Transmembrane helix</keyword>
<dbReference type="SUPFAM" id="SSF48452">
    <property type="entry name" value="TPR-like"/>
    <property type="match status" value="1"/>
</dbReference>
<evidence type="ECO:0000256" key="2">
    <source>
        <dbReference type="SAM" id="Phobius"/>
    </source>
</evidence>
<reference evidence="4 5" key="1">
    <citation type="journal article" date="2020" name="J Geophys Res Biogeosci">
        <title>Magnetotaxis as an Adaptation to Enable Bacterial Shuttling of Microbial Sulfur and Sulfur Cycling Across Aquatic Oxic#Anoxic Interfaces.</title>
        <authorList>
            <person name="Li J."/>
            <person name="Liu P."/>
            <person name="Wang J."/>
            <person name="Roberts A.P."/>
            <person name="Pan Y."/>
        </authorList>
    </citation>
    <scope>NUCLEOTIDE SEQUENCE [LARGE SCALE GENOMIC DNA]</scope>
    <source>
        <strain evidence="4 5">MYR-1_YQ</strain>
    </source>
</reference>
<dbReference type="Pfam" id="PF09976">
    <property type="entry name" value="TPR_21"/>
    <property type="match status" value="1"/>
</dbReference>
<comment type="caution">
    <text evidence="4">The sequence shown here is derived from an EMBL/GenBank/DDBJ whole genome shotgun (WGS) entry which is preliminary data.</text>
</comment>
<evidence type="ECO:0000313" key="5">
    <source>
        <dbReference type="Proteomes" id="UP001196980"/>
    </source>
</evidence>
<sequence length="276" mass="31308">MPKQIKKKVVKKVDPQNELAGVVEKFRGFYDTHRKEMLIAEVVLVSIVILSITVWGYVTFSKKAALSQQLIAYTTYHNMYQKSDPKNEPPKEQRYQKALEEFKKAYEKSKSPVSLFYIASAYYEMGKMDEAEKTLIELNKQYAGNEDILPLSLYKLFELYKGAGKLEKATETLQQMERLRTPVYKDIVLYQMAEILKKQGKDDESKKKMQELEKNYPNSPYIPPKPTQGDNAQAVQSIPISIPASGTKPSGQSEPPMGEKPAATAPEKAPIEKSGK</sequence>
<keyword evidence="5" id="KW-1185">Reference proteome</keyword>
<evidence type="ECO:0000313" key="4">
    <source>
        <dbReference type="EMBL" id="MBV6341624.1"/>
    </source>
</evidence>
<feature type="compositionally biased region" description="Low complexity" evidence="1">
    <location>
        <begin position="259"/>
        <end position="268"/>
    </location>
</feature>
<dbReference type="EMBL" id="JABXWD010000129">
    <property type="protein sequence ID" value="MBV6341624.1"/>
    <property type="molecule type" value="Genomic_DNA"/>
</dbReference>
<name>A0ABS6RYA4_9BACT</name>